<organism evidence="3 4">
    <name type="scientific">Parasediminibacterium paludis</name>
    <dbReference type="NCBI Taxonomy" id="908966"/>
    <lineage>
        <taxon>Bacteria</taxon>
        <taxon>Pseudomonadati</taxon>
        <taxon>Bacteroidota</taxon>
        <taxon>Chitinophagia</taxon>
        <taxon>Chitinophagales</taxon>
        <taxon>Chitinophagaceae</taxon>
        <taxon>Parasediminibacterium</taxon>
    </lineage>
</organism>
<dbReference type="Proteomes" id="UP001595906">
    <property type="component" value="Unassembled WGS sequence"/>
</dbReference>
<proteinExistence type="predicted"/>
<accession>A0ABV8Q0F2</accession>
<keyword evidence="1" id="KW-0812">Transmembrane</keyword>
<keyword evidence="4" id="KW-1185">Reference proteome</keyword>
<comment type="caution">
    <text evidence="3">The sequence shown here is derived from an EMBL/GenBank/DDBJ whole genome shotgun (WGS) entry which is preliminary data.</text>
</comment>
<reference evidence="4" key="1">
    <citation type="journal article" date="2019" name="Int. J. Syst. Evol. Microbiol.">
        <title>The Global Catalogue of Microorganisms (GCM) 10K type strain sequencing project: providing services to taxonomists for standard genome sequencing and annotation.</title>
        <authorList>
            <consortium name="The Broad Institute Genomics Platform"/>
            <consortium name="The Broad Institute Genome Sequencing Center for Infectious Disease"/>
            <person name="Wu L."/>
            <person name="Ma J."/>
        </authorList>
    </citation>
    <scope>NUCLEOTIDE SEQUENCE [LARGE SCALE GENOMIC DNA]</scope>
    <source>
        <strain evidence="4">CECT 8010</strain>
    </source>
</reference>
<gene>
    <name evidence="3" type="ORF">ACFOW1_10995</name>
</gene>
<feature type="domain" description="2TM" evidence="2">
    <location>
        <begin position="13"/>
        <end position="85"/>
    </location>
</feature>
<dbReference type="InterPro" id="IPR025698">
    <property type="entry name" value="2TM_dom"/>
</dbReference>
<feature type="transmembrane region" description="Helical" evidence="1">
    <location>
        <begin position="24"/>
        <end position="41"/>
    </location>
</feature>
<feature type="transmembrane region" description="Helical" evidence="1">
    <location>
        <begin position="47"/>
        <end position="66"/>
    </location>
</feature>
<name>A0ABV8Q0F2_9BACT</name>
<evidence type="ECO:0000313" key="3">
    <source>
        <dbReference type="EMBL" id="MFC4232421.1"/>
    </source>
</evidence>
<dbReference type="EMBL" id="JBHSDC010000022">
    <property type="protein sequence ID" value="MFC4232421.1"/>
    <property type="molecule type" value="Genomic_DNA"/>
</dbReference>
<protein>
    <submittedName>
        <fullName evidence="3">2TM domain-containing protein</fullName>
    </submittedName>
</protein>
<dbReference type="RefSeq" id="WP_379014269.1">
    <property type="nucleotide sequence ID" value="NZ_JBHSDC010000022.1"/>
</dbReference>
<dbReference type="Pfam" id="PF13239">
    <property type="entry name" value="2TM"/>
    <property type="match status" value="1"/>
</dbReference>
<evidence type="ECO:0000259" key="2">
    <source>
        <dbReference type="Pfam" id="PF13239"/>
    </source>
</evidence>
<evidence type="ECO:0000256" key="1">
    <source>
        <dbReference type="SAM" id="Phobius"/>
    </source>
</evidence>
<sequence length="89" mass="10448">MTNEQKDEQLWKTAKARVAFKSSLASYLIVNLLLNAIWYFSSGPYSYYWPIWPALGWGVGLAFQYFHAYHGDKIFSAESEYERLKNQNK</sequence>
<keyword evidence="1" id="KW-0472">Membrane</keyword>
<evidence type="ECO:0000313" key="4">
    <source>
        <dbReference type="Proteomes" id="UP001595906"/>
    </source>
</evidence>
<keyword evidence="1" id="KW-1133">Transmembrane helix</keyword>